<sequence>MDCTTRKRGKLCEKSKGCEHCFKRCFASCEKSKNLVEGQGDPFLVAKHSRKTLSFVCPTCKHGFEANVNDVSNGQWCPHCSNKKLCETPGCGTCSEKSFASHAKAKYWSNRNKKTARRTFLHSRDKAWFDCDECTHEFESMVNSVSNCQWCPYCSNPPQKLCDSLECELCFKNSFASHAKAKYWSTRNKKTARQTFLRSNNDVWFKCEKKHEFKTMVKSVSKGHWCSKCKHKTEALVFEFLEEYFENPKHQFKAKWCKNPKTGKYLPFDLCISKTIIEVDGRQHYEQVANWTTPEETQKNDRYKEEQAIKNGYSVLRILQEDVWNNKIDWKKLLLEHVKDYETPIVVSLWETR</sequence>
<reference evidence="2" key="1">
    <citation type="journal article" date="2015" name="Genome Announc.">
        <title>Complete Genome Sequence of a New Member of the Marseilleviridae Recovered from the Brackish Submarine Spring in the Cassis Port-Miou Calanque, France.</title>
        <authorList>
            <person name="Doutre G."/>
            <person name="Arfib B."/>
            <person name="Rochette P."/>
            <person name="Claverie J.M."/>
            <person name="Bonin P."/>
            <person name="Abergel C."/>
        </authorList>
    </citation>
    <scope>NUCLEOTIDE SEQUENCE [LARGE SCALE GENOMIC DNA]</scope>
    <source>
        <strain evidence="2">1</strain>
    </source>
</reference>
<dbReference type="Gene3D" id="3.40.960.10">
    <property type="entry name" value="VSR Endonuclease"/>
    <property type="match status" value="1"/>
</dbReference>
<proteinExistence type="predicted"/>
<feature type="domain" description="Treble clef zinc finger" evidence="1">
    <location>
        <begin position="106"/>
        <end position="156"/>
    </location>
</feature>
<accession>A0A0N9PUR8</accession>
<name>A0A0N9PUR8_9VIRU</name>
<dbReference type="Proteomes" id="UP000319438">
    <property type="component" value="Segment"/>
</dbReference>
<dbReference type="EMBL" id="KT428292">
    <property type="protein sequence ID" value="ALH07061.1"/>
    <property type="molecule type" value="Genomic_DNA"/>
</dbReference>
<organism evidence="2 3">
    <name type="scientific">Port-miou virus</name>
    <dbReference type="NCBI Taxonomy" id="1733873"/>
    <lineage>
        <taxon>Viruses</taxon>
        <taxon>Varidnaviria</taxon>
        <taxon>Bamfordvirae</taxon>
        <taxon>Nucleocytoviricota</taxon>
        <taxon>Megaviricetes</taxon>
        <taxon>Pimascovirales</taxon>
        <taxon>Pimascovirales incertae sedis</taxon>
        <taxon>Marseilleviridae</taxon>
        <taxon>Losannavirus</taxon>
        <taxon>Losannavirus lausannense</taxon>
        <taxon>Lausannevirus</taxon>
    </lineage>
</organism>
<evidence type="ECO:0000313" key="3">
    <source>
        <dbReference type="Proteomes" id="UP000319438"/>
    </source>
</evidence>
<keyword evidence="2" id="KW-0255">Endonuclease</keyword>
<keyword evidence="2" id="KW-0540">Nuclease</keyword>
<keyword evidence="2" id="KW-0378">Hydrolase</keyword>
<feature type="domain" description="Treble clef zinc finger" evidence="1">
    <location>
        <begin position="41"/>
        <end position="83"/>
    </location>
</feature>
<evidence type="ECO:0000313" key="2">
    <source>
        <dbReference type="EMBL" id="ALH07061.1"/>
    </source>
</evidence>
<gene>
    <name evidence="2" type="ORF">PMV_363</name>
</gene>
<dbReference type="Pfam" id="PF14311">
    <property type="entry name" value="DUF4379"/>
    <property type="match status" value="2"/>
</dbReference>
<dbReference type="GO" id="GO:0004519">
    <property type="term" value="F:endonuclease activity"/>
    <property type="evidence" value="ECO:0007669"/>
    <property type="project" value="UniProtKB-KW"/>
</dbReference>
<evidence type="ECO:0000259" key="1">
    <source>
        <dbReference type="Pfam" id="PF14311"/>
    </source>
</evidence>
<protein>
    <submittedName>
        <fullName evidence="2">Putative endonuclease</fullName>
    </submittedName>
</protein>
<dbReference type="InterPro" id="IPR025487">
    <property type="entry name" value="DUF4379"/>
</dbReference>